<dbReference type="Pfam" id="PF07679">
    <property type="entry name" value="I-set"/>
    <property type="match status" value="2"/>
</dbReference>
<dbReference type="InterPro" id="IPR013783">
    <property type="entry name" value="Ig-like_fold"/>
</dbReference>
<name>A0ABN8B6E8_CHISP</name>
<dbReference type="SUPFAM" id="SSF48726">
    <property type="entry name" value="Immunoglobulin"/>
    <property type="match status" value="4"/>
</dbReference>
<evidence type="ECO:0000256" key="2">
    <source>
        <dbReference type="ARBA" id="ARBA00023157"/>
    </source>
</evidence>
<dbReference type="Proteomes" id="UP001153292">
    <property type="component" value="Chromosome 26"/>
</dbReference>
<keyword evidence="7" id="KW-1185">Reference proteome</keyword>
<dbReference type="InterPro" id="IPR013098">
    <property type="entry name" value="Ig_I-set"/>
</dbReference>
<dbReference type="PANTHER" id="PTHR45080:SF8">
    <property type="entry name" value="IG-LIKE DOMAIN-CONTAINING PROTEIN"/>
    <property type="match status" value="1"/>
</dbReference>
<keyword evidence="1 4" id="KW-0732">Signal</keyword>
<dbReference type="InterPro" id="IPR036179">
    <property type="entry name" value="Ig-like_dom_sf"/>
</dbReference>
<feature type="domain" description="Ig-like" evidence="5">
    <location>
        <begin position="223"/>
        <end position="319"/>
    </location>
</feature>
<evidence type="ECO:0000313" key="6">
    <source>
        <dbReference type="EMBL" id="CAH0403870.1"/>
    </source>
</evidence>
<dbReference type="InterPro" id="IPR050958">
    <property type="entry name" value="Cell_Adh-Cytoskel_Orgn"/>
</dbReference>
<dbReference type="EMBL" id="OU963919">
    <property type="protein sequence ID" value="CAH0403870.1"/>
    <property type="molecule type" value="Genomic_DNA"/>
</dbReference>
<dbReference type="PANTHER" id="PTHR45080">
    <property type="entry name" value="CONTACTIN 5"/>
    <property type="match status" value="1"/>
</dbReference>
<feature type="signal peptide" evidence="4">
    <location>
        <begin position="1"/>
        <end position="20"/>
    </location>
</feature>
<feature type="domain" description="Ig-like" evidence="5">
    <location>
        <begin position="26"/>
        <end position="112"/>
    </location>
</feature>
<dbReference type="Pfam" id="PF13927">
    <property type="entry name" value="Ig_3"/>
    <property type="match status" value="1"/>
</dbReference>
<sequence length="420" mass="47123">MAFNVYSFAFALTILVSVTSQPADLPAVLKELPEEVLFRVGEPFELNCEVESGDNSNVKFEWLAEFKDLKANPNVKQNDQKLVFKEMKESDEGLYQCTAETSAGIASTRHVKLRKLYINVPKVSTQKVTPVEGRPFQLACPPVEGYPKPKVEWMKKSVANGVLETFLSPRIFSPQGDLYFSNATEEDVSKEFHYVCLVTSPAVDKKVPVVEWEVQGLAKDDKPSDHEVVRQFVNGDLTAKVGDVTEIYCIYGGNPMPHPDWWKDGVNVNNEPGDRVTRYNRSKGKRLLIKDTLPEDDGQYICVVDNEAGKVQNHTMHLTVVSPPKFLKKPEKRINVKVGQELILPCEFEVKPAGEVAWTHNTKVVRDGPTNPKNSAPYNTIKYENNLKIDKVQKSDSGYYGCRVTNSFGEAYAETLVVVS</sequence>
<gene>
    <name evidence="6" type="ORF">CHILSU_LOCUS7161</name>
</gene>
<dbReference type="SMART" id="SM00409">
    <property type="entry name" value="IG"/>
    <property type="match status" value="4"/>
</dbReference>
<proteinExistence type="predicted"/>
<dbReference type="Gene3D" id="2.60.40.10">
    <property type="entry name" value="Immunoglobulins"/>
    <property type="match status" value="4"/>
</dbReference>
<dbReference type="InterPro" id="IPR007110">
    <property type="entry name" value="Ig-like_dom"/>
</dbReference>
<accession>A0ABN8B6E8</accession>
<evidence type="ECO:0000256" key="4">
    <source>
        <dbReference type="SAM" id="SignalP"/>
    </source>
</evidence>
<feature type="domain" description="Ig-like" evidence="5">
    <location>
        <begin position="121"/>
        <end position="208"/>
    </location>
</feature>
<feature type="domain" description="Ig-like" evidence="5">
    <location>
        <begin position="324"/>
        <end position="420"/>
    </location>
</feature>
<dbReference type="InterPro" id="IPR003599">
    <property type="entry name" value="Ig_sub"/>
</dbReference>
<dbReference type="SMART" id="SM00408">
    <property type="entry name" value="IGc2"/>
    <property type="match status" value="4"/>
</dbReference>
<evidence type="ECO:0000256" key="3">
    <source>
        <dbReference type="ARBA" id="ARBA00023319"/>
    </source>
</evidence>
<dbReference type="InterPro" id="IPR003598">
    <property type="entry name" value="Ig_sub2"/>
</dbReference>
<evidence type="ECO:0000313" key="7">
    <source>
        <dbReference type="Proteomes" id="UP001153292"/>
    </source>
</evidence>
<dbReference type="PROSITE" id="PS50835">
    <property type="entry name" value="IG_LIKE"/>
    <property type="match status" value="4"/>
</dbReference>
<feature type="chain" id="PRO_5046137495" description="Ig-like domain-containing protein" evidence="4">
    <location>
        <begin position="21"/>
        <end position="420"/>
    </location>
</feature>
<keyword evidence="3" id="KW-0393">Immunoglobulin domain</keyword>
<keyword evidence="2" id="KW-1015">Disulfide bond</keyword>
<evidence type="ECO:0000259" key="5">
    <source>
        <dbReference type="PROSITE" id="PS50835"/>
    </source>
</evidence>
<organism evidence="6 7">
    <name type="scientific">Chilo suppressalis</name>
    <name type="common">Asiatic rice borer moth</name>
    <dbReference type="NCBI Taxonomy" id="168631"/>
    <lineage>
        <taxon>Eukaryota</taxon>
        <taxon>Metazoa</taxon>
        <taxon>Ecdysozoa</taxon>
        <taxon>Arthropoda</taxon>
        <taxon>Hexapoda</taxon>
        <taxon>Insecta</taxon>
        <taxon>Pterygota</taxon>
        <taxon>Neoptera</taxon>
        <taxon>Endopterygota</taxon>
        <taxon>Lepidoptera</taxon>
        <taxon>Glossata</taxon>
        <taxon>Ditrysia</taxon>
        <taxon>Pyraloidea</taxon>
        <taxon>Crambidae</taxon>
        <taxon>Crambinae</taxon>
        <taxon>Chilo</taxon>
    </lineage>
</organism>
<evidence type="ECO:0000256" key="1">
    <source>
        <dbReference type="ARBA" id="ARBA00022729"/>
    </source>
</evidence>
<protein>
    <recommendedName>
        <fullName evidence="5">Ig-like domain-containing protein</fullName>
    </recommendedName>
</protein>
<reference evidence="6" key="1">
    <citation type="submission" date="2021-12" db="EMBL/GenBank/DDBJ databases">
        <authorList>
            <person name="King R."/>
        </authorList>
    </citation>
    <scope>NUCLEOTIDE SEQUENCE</scope>
</reference>